<dbReference type="GO" id="GO:0071011">
    <property type="term" value="C:precatalytic spliceosome"/>
    <property type="evidence" value="ECO:0007669"/>
    <property type="project" value="TreeGrafter"/>
</dbReference>
<dbReference type="PANTHER" id="PTHR13952:SF5">
    <property type="entry name" value="U1 SMALL NUCLEAR RIBONUCLEOPROTEIN 70 KDA"/>
    <property type="match status" value="1"/>
</dbReference>
<dbReference type="InterPro" id="IPR051183">
    <property type="entry name" value="U1_U11-U12_snRNP_70-35kDa"/>
</dbReference>
<evidence type="ECO:0000256" key="2">
    <source>
        <dbReference type="ARBA" id="ARBA00023242"/>
    </source>
</evidence>
<dbReference type="PANTHER" id="PTHR13952">
    <property type="entry name" value="U1 SMALL NUCLEAR RIBONUCLEOPROTEIN 70 KD"/>
    <property type="match status" value="1"/>
</dbReference>
<organism evidence="5 6">
    <name type="scientific">Morus notabilis</name>
    <dbReference type="NCBI Taxonomy" id="981085"/>
    <lineage>
        <taxon>Eukaryota</taxon>
        <taxon>Viridiplantae</taxon>
        <taxon>Streptophyta</taxon>
        <taxon>Embryophyta</taxon>
        <taxon>Tracheophyta</taxon>
        <taxon>Spermatophyta</taxon>
        <taxon>Magnoliopsida</taxon>
        <taxon>eudicotyledons</taxon>
        <taxon>Gunneridae</taxon>
        <taxon>Pentapetalae</taxon>
        <taxon>rosids</taxon>
        <taxon>fabids</taxon>
        <taxon>Rosales</taxon>
        <taxon>Moraceae</taxon>
        <taxon>Moreae</taxon>
        <taxon>Morus</taxon>
    </lineage>
</organism>
<evidence type="ECO:0000256" key="3">
    <source>
        <dbReference type="PROSITE-ProRule" id="PRU00176"/>
    </source>
</evidence>
<dbReference type="SUPFAM" id="SSF54928">
    <property type="entry name" value="RNA-binding domain, RBD"/>
    <property type="match status" value="1"/>
</dbReference>
<dbReference type="STRING" id="981085.W9SDG3"/>
<accession>W9SDG3</accession>
<dbReference type="InterPro" id="IPR000504">
    <property type="entry name" value="RRM_dom"/>
</dbReference>
<proteinExistence type="predicted"/>
<gene>
    <name evidence="5" type="ORF">L484_026821</name>
</gene>
<comment type="subcellular location">
    <subcellularLocation>
        <location evidence="1">Nucleus</location>
    </subcellularLocation>
</comment>
<dbReference type="GO" id="GO:0071004">
    <property type="term" value="C:U2-type prespliceosome"/>
    <property type="evidence" value="ECO:0007669"/>
    <property type="project" value="TreeGrafter"/>
</dbReference>
<sequence>MGDFNDPFMRNQNAAVQARTKAQNRANVLQLKLVCLRFPVSAKASEFLLHDPLNDPNISGDPYKTLFVARLNYETTESRIKREFDVYGPIKRVGILSPQGDLVRLVTDKETNKPQGYGFIEYVHTRDMKGYLSTLHPLEVSSMLLSLEQLLLTFFISLLIRVLVKEAKVDLGTLHLNIHNFLTHIVA</sequence>
<keyword evidence="3" id="KW-0694">RNA-binding</keyword>
<dbReference type="PROSITE" id="PS50102">
    <property type="entry name" value="RRM"/>
    <property type="match status" value="1"/>
</dbReference>
<keyword evidence="2" id="KW-0539">Nucleus</keyword>
<dbReference type="GO" id="GO:0003729">
    <property type="term" value="F:mRNA binding"/>
    <property type="evidence" value="ECO:0007669"/>
    <property type="project" value="TreeGrafter"/>
</dbReference>
<feature type="domain" description="RRM" evidence="4">
    <location>
        <begin position="64"/>
        <end position="148"/>
    </location>
</feature>
<dbReference type="GO" id="GO:0005685">
    <property type="term" value="C:U1 snRNP"/>
    <property type="evidence" value="ECO:0007669"/>
    <property type="project" value="TreeGrafter"/>
</dbReference>
<dbReference type="eggNOG" id="KOG0113">
    <property type="taxonomic scope" value="Eukaryota"/>
</dbReference>
<keyword evidence="6" id="KW-1185">Reference proteome</keyword>
<dbReference type="EMBL" id="KE346359">
    <property type="protein sequence ID" value="EXC35514.1"/>
    <property type="molecule type" value="Genomic_DNA"/>
</dbReference>
<protein>
    <submittedName>
        <fullName evidence="5">U1 small nuclear ribonucleoprotein 70 kDa</fullName>
    </submittedName>
</protein>
<dbReference type="GO" id="GO:0030619">
    <property type="term" value="F:U1 snRNA binding"/>
    <property type="evidence" value="ECO:0007669"/>
    <property type="project" value="TreeGrafter"/>
</dbReference>
<dbReference type="SMART" id="SM00360">
    <property type="entry name" value="RRM"/>
    <property type="match status" value="1"/>
</dbReference>
<dbReference type="AlphaFoldDB" id="W9SDG3"/>
<evidence type="ECO:0000259" key="4">
    <source>
        <dbReference type="PROSITE" id="PS50102"/>
    </source>
</evidence>
<dbReference type="InterPro" id="IPR035979">
    <property type="entry name" value="RBD_domain_sf"/>
</dbReference>
<dbReference type="Gene3D" id="3.30.70.330">
    <property type="match status" value="1"/>
</dbReference>
<name>W9SDG3_9ROSA</name>
<keyword evidence="5" id="KW-0687">Ribonucleoprotein</keyword>
<evidence type="ECO:0000313" key="5">
    <source>
        <dbReference type="EMBL" id="EXC35514.1"/>
    </source>
</evidence>
<reference evidence="6" key="1">
    <citation type="submission" date="2013-01" db="EMBL/GenBank/DDBJ databases">
        <title>Draft Genome Sequence of a Mulberry Tree, Morus notabilis C.K. Schneid.</title>
        <authorList>
            <person name="He N."/>
            <person name="Zhao S."/>
        </authorList>
    </citation>
    <scope>NUCLEOTIDE SEQUENCE</scope>
</reference>
<evidence type="ECO:0000256" key="1">
    <source>
        <dbReference type="ARBA" id="ARBA00004123"/>
    </source>
</evidence>
<dbReference type="Proteomes" id="UP000030645">
    <property type="component" value="Unassembled WGS sequence"/>
</dbReference>
<dbReference type="GO" id="GO:0000398">
    <property type="term" value="P:mRNA splicing, via spliceosome"/>
    <property type="evidence" value="ECO:0007669"/>
    <property type="project" value="TreeGrafter"/>
</dbReference>
<evidence type="ECO:0000313" key="6">
    <source>
        <dbReference type="Proteomes" id="UP000030645"/>
    </source>
</evidence>
<dbReference type="InterPro" id="IPR012677">
    <property type="entry name" value="Nucleotide-bd_a/b_plait_sf"/>
</dbReference>
<dbReference type="Pfam" id="PF00076">
    <property type="entry name" value="RRM_1"/>
    <property type="match status" value="1"/>
</dbReference>